<dbReference type="EMBL" id="CP134189">
    <property type="protein sequence ID" value="WPB05114.1"/>
    <property type="molecule type" value="Genomic_DNA"/>
</dbReference>
<feature type="compositionally biased region" description="Basic and acidic residues" evidence="1">
    <location>
        <begin position="67"/>
        <end position="78"/>
    </location>
</feature>
<evidence type="ECO:0000313" key="3">
    <source>
        <dbReference type="Proteomes" id="UP001302367"/>
    </source>
</evidence>
<feature type="compositionally biased region" description="Low complexity" evidence="1">
    <location>
        <begin position="370"/>
        <end position="394"/>
    </location>
</feature>
<dbReference type="GeneID" id="35432343"/>
<dbReference type="RefSeq" id="XP_065459285.1">
    <property type="nucleotide sequence ID" value="XM_065603213.1"/>
</dbReference>
<keyword evidence="3" id="KW-1185">Reference proteome</keyword>
<feature type="compositionally biased region" description="Pro residues" evidence="1">
    <location>
        <begin position="360"/>
        <end position="369"/>
    </location>
</feature>
<feature type="region of interest" description="Disordered" evidence="1">
    <location>
        <begin position="53"/>
        <end position="394"/>
    </location>
</feature>
<evidence type="ECO:0000313" key="2">
    <source>
        <dbReference type="EMBL" id="WPB05114.1"/>
    </source>
</evidence>
<reference evidence="2 3" key="1">
    <citation type="submission" date="2023-09" db="EMBL/GenBank/DDBJ databases">
        <title>Complete-Gapless Cercospora beticola genome.</title>
        <authorList>
            <person name="Wyatt N.A."/>
            <person name="Spanner R.E."/>
            <person name="Bolton M.D."/>
        </authorList>
    </citation>
    <scope>NUCLEOTIDE SEQUENCE [LARGE SCALE GENOMIC DNA]</scope>
    <source>
        <strain evidence="2">Cb09-40</strain>
    </source>
</reference>
<protein>
    <submittedName>
        <fullName evidence="2">Uncharacterized protein</fullName>
    </submittedName>
</protein>
<feature type="compositionally biased region" description="Basic and acidic residues" evidence="1">
    <location>
        <begin position="265"/>
        <end position="276"/>
    </location>
</feature>
<gene>
    <name evidence="2" type="ORF">RHO25_009764</name>
</gene>
<evidence type="ECO:0000256" key="1">
    <source>
        <dbReference type="SAM" id="MobiDB-lite"/>
    </source>
</evidence>
<proteinExistence type="predicted"/>
<feature type="compositionally biased region" description="Basic and acidic residues" evidence="1">
    <location>
        <begin position="177"/>
        <end position="188"/>
    </location>
</feature>
<dbReference type="Proteomes" id="UP001302367">
    <property type="component" value="Chromosome 6"/>
</dbReference>
<feature type="compositionally biased region" description="Low complexity" evidence="1">
    <location>
        <begin position="340"/>
        <end position="351"/>
    </location>
</feature>
<accession>A0ABZ0NZX8</accession>
<name>A0ABZ0NZX8_CERBT</name>
<feature type="compositionally biased region" description="Low complexity" evidence="1">
    <location>
        <begin position="297"/>
        <end position="308"/>
    </location>
</feature>
<feature type="compositionally biased region" description="Basic and acidic residues" evidence="1">
    <location>
        <begin position="228"/>
        <end position="241"/>
    </location>
</feature>
<sequence length="515" mass="57025">MAPSLHRLLRKTSLPAVKTEEVELTSLQRSNSDEALSRLREDTLRQIRAANLAAGKRQPLSGLPRPEPVEVRQLDRSVRSSSNRQPLSELPVPEPVEVRQLDRSVRRSSNRRPPLPLVESSKRRPSPDTPLIVDNYRLDRSGGRSSNPPDPLKNKGKLQVPKFALPPPQKPLSSRVTKRDPISDRDLFELSIGETGRDPPPKTKRVTVRGREIEIVVTDTDGDNMAKPLEEDKTVETENSSRRITRYGGRRPSVAESQQEELDDVSARDFALKPRNDALQVPALNIRKVGKGDKSPTRIPSPRSASRSPAEDLPVPPQTAENMRRISPDALTDPEYTHQPKSTPSPAPSDSSDSKQKESIPPPPPPKDPVGPTKHPKSAALPPAPTDTSSSSSLTSKAVKKFGFHTKQRAAAAEARAEKPASLNTKPFIPKNVPVFVRPPVYNPNLPDGLQWCEAGKMSSRAAVPWDWTPRWTCCKCEATTIVENKVCANLSCMHDRCPKYCQVKGRPKRKGLFM</sequence>
<organism evidence="2 3">
    <name type="scientific">Cercospora beticola</name>
    <name type="common">Sugarbeet leaf spot fungus</name>
    <dbReference type="NCBI Taxonomy" id="122368"/>
    <lineage>
        <taxon>Eukaryota</taxon>
        <taxon>Fungi</taxon>
        <taxon>Dikarya</taxon>
        <taxon>Ascomycota</taxon>
        <taxon>Pezizomycotina</taxon>
        <taxon>Dothideomycetes</taxon>
        <taxon>Dothideomycetidae</taxon>
        <taxon>Mycosphaerellales</taxon>
        <taxon>Mycosphaerellaceae</taxon>
        <taxon>Cercospora</taxon>
    </lineage>
</organism>
<feature type="compositionally biased region" description="Basic and acidic residues" evidence="1">
    <location>
        <begin position="96"/>
        <end position="105"/>
    </location>
</feature>